<comment type="caution">
    <text evidence="2">The sequence shown here is derived from an EMBL/GenBank/DDBJ whole genome shotgun (WGS) entry which is preliminary data.</text>
</comment>
<gene>
    <name evidence="2" type="ORF">PZE19_11515</name>
</gene>
<accession>A0ABT6F9Y9</accession>
<evidence type="ECO:0000313" key="2">
    <source>
        <dbReference type="EMBL" id="MDG3004404.1"/>
    </source>
</evidence>
<name>A0ABT6F9Y9_9BACT</name>
<reference evidence="2 3" key="1">
    <citation type="submission" date="2023-03" db="EMBL/GenBank/DDBJ databases">
        <title>Paludisphaera mucosa sp. nov. a novel planctomycete from northern fen.</title>
        <authorList>
            <person name="Ivanova A."/>
        </authorList>
    </citation>
    <scope>NUCLEOTIDE SEQUENCE [LARGE SCALE GENOMIC DNA]</scope>
    <source>
        <strain evidence="2 3">Pla2</strain>
    </source>
</reference>
<keyword evidence="3" id="KW-1185">Reference proteome</keyword>
<protein>
    <recommendedName>
        <fullName evidence="4">Lipoprotein</fullName>
    </recommendedName>
</protein>
<feature type="region of interest" description="Disordered" evidence="1">
    <location>
        <begin position="223"/>
        <end position="246"/>
    </location>
</feature>
<evidence type="ECO:0000313" key="3">
    <source>
        <dbReference type="Proteomes" id="UP001216907"/>
    </source>
</evidence>
<organism evidence="2 3">
    <name type="scientific">Paludisphaera mucosa</name>
    <dbReference type="NCBI Taxonomy" id="3030827"/>
    <lineage>
        <taxon>Bacteria</taxon>
        <taxon>Pseudomonadati</taxon>
        <taxon>Planctomycetota</taxon>
        <taxon>Planctomycetia</taxon>
        <taxon>Isosphaerales</taxon>
        <taxon>Isosphaeraceae</taxon>
        <taxon>Paludisphaera</taxon>
    </lineage>
</organism>
<dbReference type="PROSITE" id="PS51257">
    <property type="entry name" value="PROKAR_LIPOPROTEIN"/>
    <property type="match status" value="1"/>
</dbReference>
<proteinExistence type="predicted"/>
<sequence>MKRARAMLISFGMLLAVGCGMKNYDFRIEQTLDRMKYEKRLDENLGAPVAKGKLEELGIYIRPPKNLTGPTQTFQFAALEPGRFDVENTFLEPEKQSLHVLARVDRPKAAAKKGAAPQPEPPPRGDFNAEVVDLVRTATGAEVDLGQFKQENKQVKEKKQANSFLAKTISTEAKELQVYLYGSKTSPYKVALIFEYPTAEKNAVVSKIGLCLENFMVGDPARQAFSGGDVDESAEGGEGGEAGPPI</sequence>
<evidence type="ECO:0008006" key="4">
    <source>
        <dbReference type="Google" id="ProtNLM"/>
    </source>
</evidence>
<dbReference type="EMBL" id="JARRAG010000002">
    <property type="protein sequence ID" value="MDG3004404.1"/>
    <property type="molecule type" value="Genomic_DNA"/>
</dbReference>
<dbReference type="Proteomes" id="UP001216907">
    <property type="component" value="Unassembled WGS sequence"/>
</dbReference>
<feature type="compositionally biased region" description="Gly residues" evidence="1">
    <location>
        <begin position="236"/>
        <end position="246"/>
    </location>
</feature>
<evidence type="ECO:0000256" key="1">
    <source>
        <dbReference type="SAM" id="MobiDB-lite"/>
    </source>
</evidence>
<dbReference type="RefSeq" id="WP_277860762.1">
    <property type="nucleotide sequence ID" value="NZ_JARRAG010000002.1"/>
</dbReference>